<organism evidence="2 3">
    <name type="scientific">Plasmodium ovale curtisi</name>
    <dbReference type="NCBI Taxonomy" id="864141"/>
    <lineage>
        <taxon>Eukaryota</taxon>
        <taxon>Sar</taxon>
        <taxon>Alveolata</taxon>
        <taxon>Apicomplexa</taxon>
        <taxon>Aconoidasida</taxon>
        <taxon>Haemosporida</taxon>
        <taxon>Plasmodiidae</taxon>
        <taxon>Plasmodium</taxon>
        <taxon>Plasmodium (Plasmodium)</taxon>
    </lineage>
</organism>
<sequence>MAITSKSLGVTNVNEVREAMERIAENIVIKNVEIKRQSARNNAFCSVENNYTAVYGLGGLSWSNPLECKYIVVIKNGFFKLQPHKCDMKFPKEVCLRLMLLTSDMGEEIINIEKKKKKKEKKKERKKEKEKLKERGREMERDGERWRERKLFSFHHFYA</sequence>
<feature type="region of interest" description="Disordered" evidence="1">
    <location>
        <begin position="115"/>
        <end position="145"/>
    </location>
</feature>
<evidence type="ECO:0000256" key="1">
    <source>
        <dbReference type="SAM" id="MobiDB-lite"/>
    </source>
</evidence>
<proteinExistence type="predicted"/>
<feature type="compositionally biased region" description="Basic and acidic residues" evidence="1">
    <location>
        <begin position="127"/>
        <end position="145"/>
    </location>
</feature>
<protein>
    <submittedName>
        <fullName evidence="2">Uncharacterized protein</fullName>
    </submittedName>
</protein>
<name>A0A1A8X5C2_PLAOA</name>
<dbReference type="AlphaFoldDB" id="A0A1A8X5C2"/>
<feature type="compositionally biased region" description="Basic residues" evidence="1">
    <location>
        <begin position="115"/>
        <end position="126"/>
    </location>
</feature>
<gene>
    <name evidence="2" type="ORF">POVCU1_055140</name>
</gene>
<evidence type="ECO:0000313" key="3">
    <source>
        <dbReference type="Proteomes" id="UP000078546"/>
    </source>
</evidence>
<evidence type="ECO:0000313" key="2">
    <source>
        <dbReference type="EMBL" id="SBS99802.1"/>
    </source>
</evidence>
<dbReference type="EMBL" id="FLQV01001523">
    <property type="protein sequence ID" value="SBS99802.1"/>
    <property type="molecule type" value="Genomic_DNA"/>
</dbReference>
<accession>A0A1A8X5C2</accession>
<reference evidence="3" key="1">
    <citation type="submission" date="2016-05" db="EMBL/GenBank/DDBJ databases">
        <authorList>
            <person name="Naeem Raeece"/>
        </authorList>
    </citation>
    <scope>NUCLEOTIDE SEQUENCE [LARGE SCALE GENOMIC DNA]</scope>
</reference>
<dbReference type="Proteomes" id="UP000078546">
    <property type="component" value="Unassembled WGS sequence"/>
</dbReference>